<comment type="caution">
    <text evidence="1">The sequence shown here is derived from an EMBL/GenBank/DDBJ whole genome shotgun (WGS) entry which is preliminary data.</text>
</comment>
<accession>A0AAN6X902</accession>
<dbReference type="Proteomes" id="UP001303160">
    <property type="component" value="Unassembled WGS sequence"/>
</dbReference>
<reference evidence="1" key="1">
    <citation type="journal article" date="2023" name="Mol. Phylogenet. Evol.">
        <title>Genome-scale phylogeny and comparative genomics of the fungal order Sordariales.</title>
        <authorList>
            <person name="Hensen N."/>
            <person name="Bonometti L."/>
            <person name="Westerberg I."/>
            <person name="Brannstrom I.O."/>
            <person name="Guillou S."/>
            <person name="Cros-Aarteil S."/>
            <person name="Calhoun S."/>
            <person name="Haridas S."/>
            <person name="Kuo A."/>
            <person name="Mondo S."/>
            <person name="Pangilinan J."/>
            <person name="Riley R."/>
            <person name="LaButti K."/>
            <person name="Andreopoulos B."/>
            <person name="Lipzen A."/>
            <person name="Chen C."/>
            <person name="Yan M."/>
            <person name="Daum C."/>
            <person name="Ng V."/>
            <person name="Clum A."/>
            <person name="Steindorff A."/>
            <person name="Ohm R.A."/>
            <person name="Martin F."/>
            <person name="Silar P."/>
            <person name="Natvig D.O."/>
            <person name="Lalanne C."/>
            <person name="Gautier V."/>
            <person name="Ament-Velasquez S.L."/>
            <person name="Kruys A."/>
            <person name="Hutchinson M.I."/>
            <person name="Powell A.J."/>
            <person name="Barry K."/>
            <person name="Miller A.N."/>
            <person name="Grigoriev I.V."/>
            <person name="Debuchy R."/>
            <person name="Gladieux P."/>
            <person name="Hiltunen Thoren M."/>
            <person name="Johannesson H."/>
        </authorList>
    </citation>
    <scope>NUCLEOTIDE SEQUENCE</scope>
    <source>
        <strain evidence="1">CBS 315.58</strain>
    </source>
</reference>
<keyword evidence="2" id="KW-1185">Reference proteome</keyword>
<proteinExistence type="predicted"/>
<protein>
    <submittedName>
        <fullName evidence="1">Uncharacterized protein</fullName>
    </submittedName>
</protein>
<dbReference type="AlphaFoldDB" id="A0AAN6X902"/>
<sequence>MADNVFDWKAIANILAMNNPFEGQPDPIAFEPTACALVEDLHVERKIRMATLLRDSRKMLTQINEKYWSIVQRENGRLRAGSVLTTKRNFFMFLVDFLQKEIEKSEDPAETLTSKLGNLQVERNLDIVDYDGDWAIIDDVLA</sequence>
<dbReference type="EMBL" id="MU863987">
    <property type="protein sequence ID" value="KAK4196338.1"/>
    <property type="molecule type" value="Genomic_DNA"/>
</dbReference>
<reference evidence="1" key="2">
    <citation type="submission" date="2023-05" db="EMBL/GenBank/DDBJ databases">
        <authorList>
            <consortium name="Lawrence Berkeley National Laboratory"/>
            <person name="Steindorff A."/>
            <person name="Hensen N."/>
            <person name="Bonometti L."/>
            <person name="Westerberg I."/>
            <person name="Brannstrom I.O."/>
            <person name="Guillou S."/>
            <person name="Cros-Aarteil S."/>
            <person name="Calhoun S."/>
            <person name="Haridas S."/>
            <person name="Kuo A."/>
            <person name="Mondo S."/>
            <person name="Pangilinan J."/>
            <person name="Riley R."/>
            <person name="Labutti K."/>
            <person name="Andreopoulos B."/>
            <person name="Lipzen A."/>
            <person name="Chen C."/>
            <person name="Yanf M."/>
            <person name="Daum C."/>
            <person name="Ng V."/>
            <person name="Clum A."/>
            <person name="Ohm R."/>
            <person name="Martin F."/>
            <person name="Silar P."/>
            <person name="Natvig D."/>
            <person name="Lalanne C."/>
            <person name="Gautier V."/>
            <person name="Ament-Velasquez S.L."/>
            <person name="Kruys A."/>
            <person name="Hutchinson M.I."/>
            <person name="Powell A.J."/>
            <person name="Barry K."/>
            <person name="Miller A.N."/>
            <person name="Grigoriev I.V."/>
            <person name="Debuchy R."/>
            <person name="Gladieux P."/>
            <person name="Thoren M.H."/>
            <person name="Johannesson H."/>
        </authorList>
    </citation>
    <scope>NUCLEOTIDE SEQUENCE</scope>
    <source>
        <strain evidence="1">CBS 315.58</strain>
    </source>
</reference>
<evidence type="ECO:0000313" key="2">
    <source>
        <dbReference type="Proteomes" id="UP001303160"/>
    </source>
</evidence>
<evidence type="ECO:0000313" key="1">
    <source>
        <dbReference type="EMBL" id="KAK4196338.1"/>
    </source>
</evidence>
<organism evidence="1 2">
    <name type="scientific">Triangularia verruculosa</name>
    <dbReference type="NCBI Taxonomy" id="2587418"/>
    <lineage>
        <taxon>Eukaryota</taxon>
        <taxon>Fungi</taxon>
        <taxon>Dikarya</taxon>
        <taxon>Ascomycota</taxon>
        <taxon>Pezizomycotina</taxon>
        <taxon>Sordariomycetes</taxon>
        <taxon>Sordariomycetidae</taxon>
        <taxon>Sordariales</taxon>
        <taxon>Podosporaceae</taxon>
        <taxon>Triangularia</taxon>
    </lineage>
</organism>
<name>A0AAN6X902_9PEZI</name>
<gene>
    <name evidence="1" type="ORF">QBC40DRAFT_258110</name>
</gene>